<accession>A0A1K1Q0E4</accession>
<proteinExistence type="predicted"/>
<evidence type="ECO:0000313" key="2">
    <source>
        <dbReference type="Proteomes" id="UP000183788"/>
    </source>
</evidence>
<dbReference type="STRING" id="1004.SAMN05661012_02416"/>
<dbReference type="AlphaFoldDB" id="A0A1K1Q0E4"/>
<organism evidence="1 2">
    <name type="scientific">Chitinophaga sancti</name>
    <dbReference type="NCBI Taxonomy" id="1004"/>
    <lineage>
        <taxon>Bacteria</taxon>
        <taxon>Pseudomonadati</taxon>
        <taxon>Bacteroidota</taxon>
        <taxon>Chitinophagia</taxon>
        <taxon>Chitinophagales</taxon>
        <taxon>Chitinophagaceae</taxon>
        <taxon>Chitinophaga</taxon>
    </lineage>
</organism>
<gene>
    <name evidence="1" type="ORF">SAMN05661012_02416</name>
</gene>
<protein>
    <submittedName>
        <fullName evidence="1">Uncharacterized protein</fullName>
    </submittedName>
</protein>
<dbReference type="Proteomes" id="UP000183788">
    <property type="component" value="Unassembled WGS sequence"/>
</dbReference>
<name>A0A1K1Q0E4_9BACT</name>
<reference evidence="1 2" key="1">
    <citation type="submission" date="2016-11" db="EMBL/GenBank/DDBJ databases">
        <authorList>
            <person name="Jaros S."/>
            <person name="Januszkiewicz K."/>
            <person name="Wedrychowicz H."/>
        </authorList>
    </citation>
    <scope>NUCLEOTIDE SEQUENCE [LARGE SCALE GENOMIC DNA]</scope>
    <source>
        <strain evidence="1 2">DSM 784</strain>
    </source>
</reference>
<dbReference type="EMBL" id="FPIZ01000006">
    <property type="protein sequence ID" value="SFW53189.1"/>
    <property type="molecule type" value="Genomic_DNA"/>
</dbReference>
<evidence type="ECO:0000313" key="1">
    <source>
        <dbReference type="EMBL" id="SFW53189.1"/>
    </source>
</evidence>
<feature type="non-terminal residue" evidence="1">
    <location>
        <position position="1"/>
    </location>
</feature>
<dbReference type="RefSeq" id="WP_218164019.1">
    <property type="nucleotide sequence ID" value="NZ_FPIZ01000006.1"/>
</dbReference>
<sequence length="84" mass="9688">DYVKRPEADGDILIPTSRGFCIKLVENNKYYSREDIQTMSGIFGYDVFTHCGGFWKHAGTDSTKVHCRHKFQQVMLKRKNTTNG</sequence>